<comment type="caution">
    <text evidence="2">The sequence shown here is derived from an EMBL/GenBank/DDBJ whole genome shotgun (WGS) entry which is preliminary data.</text>
</comment>
<dbReference type="EMBL" id="VSSQ01000003">
    <property type="protein sequence ID" value="MPL56635.1"/>
    <property type="molecule type" value="Genomic_DNA"/>
</dbReference>
<name>A0A644SPR0_9ZZZZ</name>
<sequence>MRTEFFKSRIFFYIFLAIVSLDFVNGLLLVSKPTEIAGILVLKWLKLLISFSTFLMFFLKTNYNHQIFKIFIYFVGILMPLYILLYHIKELVFYGIHPISAEKLIENGFNLFFAIILLIFYNKYKIENNVQPNP</sequence>
<feature type="transmembrane region" description="Helical" evidence="1">
    <location>
        <begin position="70"/>
        <end position="88"/>
    </location>
</feature>
<keyword evidence="1" id="KW-0472">Membrane</keyword>
<proteinExistence type="predicted"/>
<feature type="transmembrane region" description="Helical" evidence="1">
    <location>
        <begin position="12"/>
        <end position="30"/>
    </location>
</feature>
<accession>A0A644SPR0</accession>
<evidence type="ECO:0000313" key="2">
    <source>
        <dbReference type="EMBL" id="MPL56635.1"/>
    </source>
</evidence>
<keyword evidence="1" id="KW-1133">Transmembrane helix</keyword>
<keyword evidence="1" id="KW-0812">Transmembrane</keyword>
<feature type="transmembrane region" description="Helical" evidence="1">
    <location>
        <begin position="108"/>
        <end position="124"/>
    </location>
</feature>
<feature type="transmembrane region" description="Helical" evidence="1">
    <location>
        <begin position="36"/>
        <end position="58"/>
    </location>
</feature>
<protein>
    <submittedName>
        <fullName evidence="2">Uncharacterized protein</fullName>
    </submittedName>
</protein>
<dbReference type="AlphaFoldDB" id="A0A644SPR0"/>
<organism evidence="2">
    <name type="scientific">bioreactor metagenome</name>
    <dbReference type="NCBI Taxonomy" id="1076179"/>
    <lineage>
        <taxon>unclassified sequences</taxon>
        <taxon>metagenomes</taxon>
        <taxon>ecological metagenomes</taxon>
    </lineage>
</organism>
<reference evidence="2" key="1">
    <citation type="submission" date="2019-08" db="EMBL/GenBank/DDBJ databases">
        <authorList>
            <person name="Kucharzyk K."/>
            <person name="Murdoch R.W."/>
            <person name="Higgins S."/>
            <person name="Loffler F."/>
        </authorList>
    </citation>
    <scope>NUCLEOTIDE SEQUENCE</scope>
</reference>
<gene>
    <name evidence="2" type="ORF">SDC9_02124</name>
</gene>
<evidence type="ECO:0000256" key="1">
    <source>
        <dbReference type="SAM" id="Phobius"/>
    </source>
</evidence>